<protein>
    <submittedName>
        <fullName evidence="1">Uncharacterized protein</fullName>
    </submittedName>
</protein>
<dbReference type="EMBL" id="FQ790266">
    <property type="protein sequence ID" value="CCD33877.1"/>
    <property type="molecule type" value="Genomic_DNA"/>
</dbReference>
<evidence type="ECO:0000313" key="2">
    <source>
        <dbReference type="Proteomes" id="UP000008177"/>
    </source>
</evidence>
<evidence type="ECO:0000313" key="1">
    <source>
        <dbReference type="EMBL" id="CCD33877.1"/>
    </source>
</evidence>
<sequence length="34" mass="4013">MVAYYQLCLFCKILTLFCMDQRELLHKQLASSCV</sequence>
<dbReference type="InParanoid" id="G2XTK9"/>
<dbReference type="AlphaFoldDB" id="G2XTK9"/>
<reference evidence="2" key="1">
    <citation type="journal article" date="2011" name="PLoS Genet.">
        <title>Genomic analysis of the necrotrophic fungal pathogens Sclerotinia sclerotiorum and Botrytis cinerea.</title>
        <authorList>
            <person name="Amselem J."/>
            <person name="Cuomo C.A."/>
            <person name="van Kan J.A."/>
            <person name="Viaud M."/>
            <person name="Benito E.P."/>
            <person name="Couloux A."/>
            <person name="Coutinho P.M."/>
            <person name="de Vries R.P."/>
            <person name="Dyer P.S."/>
            <person name="Fillinger S."/>
            <person name="Fournier E."/>
            <person name="Gout L."/>
            <person name="Hahn M."/>
            <person name="Kohn L."/>
            <person name="Lapalu N."/>
            <person name="Plummer K.M."/>
            <person name="Pradier J.M."/>
            <person name="Quevillon E."/>
            <person name="Sharon A."/>
            <person name="Simon A."/>
            <person name="ten Have A."/>
            <person name="Tudzynski B."/>
            <person name="Tudzynski P."/>
            <person name="Wincker P."/>
            <person name="Andrew M."/>
            <person name="Anthouard V."/>
            <person name="Beever R.E."/>
            <person name="Beffa R."/>
            <person name="Benoit I."/>
            <person name="Bouzid O."/>
            <person name="Brault B."/>
            <person name="Chen Z."/>
            <person name="Choquer M."/>
            <person name="Collemare J."/>
            <person name="Cotton P."/>
            <person name="Danchin E.G."/>
            <person name="Da Silva C."/>
            <person name="Gautier A."/>
            <person name="Giraud C."/>
            <person name="Giraud T."/>
            <person name="Gonzalez C."/>
            <person name="Grossetete S."/>
            <person name="Guldener U."/>
            <person name="Henrissat B."/>
            <person name="Howlett B.J."/>
            <person name="Kodira C."/>
            <person name="Kretschmer M."/>
            <person name="Lappartient A."/>
            <person name="Leroch M."/>
            <person name="Levis C."/>
            <person name="Mauceli E."/>
            <person name="Neuveglise C."/>
            <person name="Oeser B."/>
            <person name="Pearson M."/>
            <person name="Poulain J."/>
            <person name="Poussereau N."/>
            <person name="Quesneville H."/>
            <person name="Rascle C."/>
            <person name="Schumacher J."/>
            <person name="Segurens B."/>
            <person name="Sexton A."/>
            <person name="Silva E."/>
            <person name="Sirven C."/>
            <person name="Soanes D.M."/>
            <person name="Talbot N.J."/>
            <person name="Templeton M."/>
            <person name="Yandava C."/>
            <person name="Yarden O."/>
            <person name="Zeng Q."/>
            <person name="Rollins J.A."/>
            <person name="Lebrun M.H."/>
            <person name="Dickman M."/>
        </authorList>
    </citation>
    <scope>NUCLEOTIDE SEQUENCE [LARGE SCALE GENOMIC DNA]</scope>
    <source>
        <strain evidence="2">T4</strain>
    </source>
</reference>
<dbReference type="Proteomes" id="UP000008177">
    <property type="component" value="Unplaced contigs"/>
</dbReference>
<organism evidence="1 2">
    <name type="scientific">Botryotinia fuckeliana (strain T4)</name>
    <name type="common">Noble rot fungus</name>
    <name type="synonym">Botrytis cinerea</name>
    <dbReference type="NCBI Taxonomy" id="999810"/>
    <lineage>
        <taxon>Eukaryota</taxon>
        <taxon>Fungi</taxon>
        <taxon>Dikarya</taxon>
        <taxon>Ascomycota</taxon>
        <taxon>Pezizomycotina</taxon>
        <taxon>Leotiomycetes</taxon>
        <taxon>Helotiales</taxon>
        <taxon>Sclerotiniaceae</taxon>
        <taxon>Botrytis</taxon>
    </lineage>
</organism>
<name>G2XTK9_BOTF4</name>
<proteinExistence type="predicted"/>
<accession>G2XTK9</accession>
<gene>
    <name evidence="1" type="ORF">BofuT4_uP062750.1</name>
</gene>
<dbReference type="HOGENOM" id="CLU_3376979_0_0_1"/>